<accession>A0A1R3FX45</accession>
<proteinExistence type="predicted"/>
<gene>
    <name evidence="2" type="ORF">CCACVL1_30523</name>
</gene>
<dbReference type="Proteomes" id="UP000188268">
    <property type="component" value="Unassembled WGS sequence"/>
</dbReference>
<comment type="caution">
    <text evidence="2">The sequence shown here is derived from an EMBL/GenBank/DDBJ whole genome shotgun (WGS) entry which is preliminary data.</text>
</comment>
<evidence type="ECO:0000313" key="2">
    <source>
        <dbReference type="EMBL" id="OMO50300.1"/>
    </source>
</evidence>
<dbReference type="Gramene" id="OMO50300">
    <property type="protein sequence ID" value="OMO50300"/>
    <property type="gene ID" value="CCACVL1_30523"/>
</dbReference>
<protein>
    <submittedName>
        <fullName evidence="2">Uncharacterized protein</fullName>
    </submittedName>
</protein>
<reference evidence="2 3" key="1">
    <citation type="submission" date="2013-09" db="EMBL/GenBank/DDBJ databases">
        <title>Corchorus capsularis genome sequencing.</title>
        <authorList>
            <person name="Alam M."/>
            <person name="Haque M.S."/>
            <person name="Islam M.S."/>
            <person name="Emdad E.M."/>
            <person name="Islam M.M."/>
            <person name="Ahmed B."/>
            <person name="Halim A."/>
            <person name="Hossen Q.M.M."/>
            <person name="Hossain M.Z."/>
            <person name="Ahmed R."/>
            <person name="Khan M.M."/>
            <person name="Islam R."/>
            <person name="Rashid M.M."/>
            <person name="Khan S.A."/>
            <person name="Rahman M.S."/>
            <person name="Alam M."/>
        </authorList>
    </citation>
    <scope>NUCLEOTIDE SEQUENCE [LARGE SCALE GENOMIC DNA]</scope>
    <source>
        <strain evidence="3">cv. CVL-1</strain>
        <tissue evidence="2">Whole seedling</tissue>
    </source>
</reference>
<dbReference type="AlphaFoldDB" id="A0A1R3FX45"/>
<dbReference type="EMBL" id="AWWV01016203">
    <property type="protein sequence ID" value="OMO50300.1"/>
    <property type="molecule type" value="Genomic_DNA"/>
</dbReference>
<name>A0A1R3FX45_COCAP</name>
<organism evidence="2 3">
    <name type="scientific">Corchorus capsularis</name>
    <name type="common">Jute</name>
    <dbReference type="NCBI Taxonomy" id="210143"/>
    <lineage>
        <taxon>Eukaryota</taxon>
        <taxon>Viridiplantae</taxon>
        <taxon>Streptophyta</taxon>
        <taxon>Embryophyta</taxon>
        <taxon>Tracheophyta</taxon>
        <taxon>Spermatophyta</taxon>
        <taxon>Magnoliopsida</taxon>
        <taxon>eudicotyledons</taxon>
        <taxon>Gunneridae</taxon>
        <taxon>Pentapetalae</taxon>
        <taxon>rosids</taxon>
        <taxon>malvids</taxon>
        <taxon>Malvales</taxon>
        <taxon>Malvaceae</taxon>
        <taxon>Grewioideae</taxon>
        <taxon>Apeibeae</taxon>
        <taxon>Corchorus</taxon>
    </lineage>
</organism>
<evidence type="ECO:0000256" key="1">
    <source>
        <dbReference type="SAM" id="MobiDB-lite"/>
    </source>
</evidence>
<evidence type="ECO:0000313" key="3">
    <source>
        <dbReference type="Proteomes" id="UP000188268"/>
    </source>
</evidence>
<sequence length="32" mass="3702">MAQVQMRIQQKYTNKKEGPNAHKLHANDPIIV</sequence>
<keyword evidence="3" id="KW-1185">Reference proteome</keyword>
<feature type="compositionally biased region" description="Polar residues" evidence="1">
    <location>
        <begin position="1"/>
        <end position="12"/>
    </location>
</feature>
<feature type="region of interest" description="Disordered" evidence="1">
    <location>
        <begin position="1"/>
        <end position="32"/>
    </location>
</feature>